<dbReference type="InterPro" id="IPR010559">
    <property type="entry name" value="Sig_transdc_His_kin_internal"/>
</dbReference>
<accession>A0A7G6E3S1</accession>
<keyword evidence="13 14" id="KW-0472">Membrane</keyword>
<evidence type="ECO:0000313" key="16">
    <source>
        <dbReference type="EMBL" id="QNB46725.1"/>
    </source>
</evidence>
<feature type="transmembrane region" description="Helical" evidence="14">
    <location>
        <begin position="6"/>
        <end position="23"/>
    </location>
</feature>
<dbReference type="Gene3D" id="3.30.565.10">
    <property type="entry name" value="Histidine kinase-like ATPase, C-terminal domain"/>
    <property type="match status" value="1"/>
</dbReference>
<feature type="transmembrane region" description="Helical" evidence="14">
    <location>
        <begin position="171"/>
        <end position="190"/>
    </location>
</feature>
<feature type="domain" description="Histidine kinase" evidence="15">
    <location>
        <begin position="460"/>
        <end position="560"/>
    </location>
</feature>
<evidence type="ECO:0000256" key="2">
    <source>
        <dbReference type="ARBA" id="ARBA00004651"/>
    </source>
</evidence>
<dbReference type="InterPro" id="IPR004358">
    <property type="entry name" value="Sig_transdc_His_kin-like_C"/>
</dbReference>
<feature type="transmembrane region" description="Helical" evidence="14">
    <location>
        <begin position="74"/>
        <end position="97"/>
    </location>
</feature>
<dbReference type="GO" id="GO:0071555">
    <property type="term" value="P:cell wall organization"/>
    <property type="evidence" value="ECO:0007669"/>
    <property type="project" value="InterPro"/>
</dbReference>
<organism evidence="16 17">
    <name type="scientific">Thermanaerosceptrum fracticalcis</name>
    <dbReference type="NCBI Taxonomy" id="1712410"/>
    <lineage>
        <taxon>Bacteria</taxon>
        <taxon>Bacillati</taxon>
        <taxon>Bacillota</taxon>
        <taxon>Clostridia</taxon>
        <taxon>Eubacteriales</taxon>
        <taxon>Peptococcaceae</taxon>
        <taxon>Thermanaerosceptrum</taxon>
    </lineage>
</organism>
<evidence type="ECO:0000256" key="13">
    <source>
        <dbReference type="ARBA" id="ARBA00023136"/>
    </source>
</evidence>
<dbReference type="GO" id="GO:0000155">
    <property type="term" value="F:phosphorelay sensor kinase activity"/>
    <property type="evidence" value="ECO:0007669"/>
    <property type="project" value="InterPro"/>
</dbReference>
<dbReference type="SMART" id="SM00387">
    <property type="entry name" value="HATPase_c"/>
    <property type="match status" value="1"/>
</dbReference>
<dbReference type="Pfam" id="PF06580">
    <property type="entry name" value="His_kinase"/>
    <property type="match status" value="1"/>
</dbReference>
<evidence type="ECO:0000256" key="14">
    <source>
        <dbReference type="SAM" id="Phobius"/>
    </source>
</evidence>
<evidence type="ECO:0000256" key="12">
    <source>
        <dbReference type="ARBA" id="ARBA00023012"/>
    </source>
</evidence>
<dbReference type="Proteomes" id="UP000515847">
    <property type="component" value="Chromosome"/>
</dbReference>
<protein>
    <recommendedName>
        <fullName evidence="3">histidine kinase</fullName>
        <ecNumber evidence="3">2.7.13.3</ecNumber>
    </recommendedName>
</protein>
<feature type="transmembrane region" description="Helical" evidence="14">
    <location>
        <begin position="137"/>
        <end position="159"/>
    </location>
</feature>
<dbReference type="GO" id="GO:0005524">
    <property type="term" value="F:ATP binding"/>
    <property type="evidence" value="ECO:0007669"/>
    <property type="project" value="UniProtKB-KW"/>
</dbReference>
<evidence type="ECO:0000256" key="8">
    <source>
        <dbReference type="ARBA" id="ARBA00022741"/>
    </source>
</evidence>
<dbReference type="Pfam" id="PF07694">
    <property type="entry name" value="5TM-5TMR_LYT"/>
    <property type="match status" value="1"/>
</dbReference>
<feature type="transmembrane region" description="Helical" evidence="14">
    <location>
        <begin position="104"/>
        <end position="125"/>
    </location>
</feature>
<feature type="transmembrane region" description="Helical" evidence="14">
    <location>
        <begin position="44"/>
        <end position="62"/>
    </location>
</feature>
<dbReference type="SUPFAM" id="SSF55874">
    <property type="entry name" value="ATPase domain of HSP90 chaperone/DNA topoisomerase II/histidine kinase"/>
    <property type="match status" value="1"/>
</dbReference>
<dbReference type="InterPro" id="IPR003594">
    <property type="entry name" value="HATPase_dom"/>
</dbReference>
<keyword evidence="10" id="KW-0067">ATP-binding</keyword>
<dbReference type="Gene3D" id="3.30.450.40">
    <property type="match status" value="1"/>
</dbReference>
<dbReference type="Pfam" id="PF02518">
    <property type="entry name" value="HATPase_c"/>
    <property type="match status" value="1"/>
</dbReference>
<evidence type="ECO:0000256" key="4">
    <source>
        <dbReference type="ARBA" id="ARBA00022475"/>
    </source>
</evidence>
<dbReference type="EMBL" id="CP045798">
    <property type="protein sequence ID" value="QNB46725.1"/>
    <property type="molecule type" value="Genomic_DNA"/>
</dbReference>
<dbReference type="AlphaFoldDB" id="A0A7G6E3S1"/>
<dbReference type="PRINTS" id="PR00344">
    <property type="entry name" value="BCTRLSENSOR"/>
</dbReference>
<dbReference type="PANTHER" id="PTHR34220:SF7">
    <property type="entry name" value="SENSOR HISTIDINE KINASE YPDA"/>
    <property type="match status" value="1"/>
</dbReference>
<dbReference type="EC" id="2.7.13.3" evidence="3"/>
<dbReference type="InterPro" id="IPR005467">
    <property type="entry name" value="His_kinase_dom"/>
</dbReference>
<evidence type="ECO:0000313" key="17">
    <source>
        <dbReference type="Proteomes" id="UP000515847"/>
    </source>
</evidence>
<keyword evidence="4" id="KW-1003">Cell membrane</keyword>
<keyword evidence="11 14" id="KW-1133">Transmembrane helix</keyword>
<evidence type="ECO:0000256" key="5">
    <source>
        <dbReference type="ARBA" id="ARBA00022553"/>
    </source>
</evidence>
<evidence type="ECO:0000256" key="3">
    <source>
        <dbReference type="ARBA" id="ARBA00012438"/>
    </source>
</evidence>
<dbReference type="InterPro" id="IPR036890">
    <property type="entry name" value="HATPase_C_sf"/>
</dbReference>
<comment type="catalytic activity">
    <reaction evidence="1">
        <text>ATP + protein L-histidine = ADP + protein N-phospho-L-histidine.</text>
        <dbReference type="EC" id="2.7.13.3"/>
    </reaction>
</comment>
<dbReference type="InterPro" id="IPR011620">
    <property type="entry name" value="Sig_transdc_His_kinase_LytS_TM"/>
</dbReference>
<evidence type="ECO:0000256" key="1">
    <source>
        <dbReference type="ARBA" id="ARBA00000085"/>
    </source>
</evidence>
<keyword evidence="6" id="KW-0808">Transferase</keyword>
<dbReference type="InterPro" id="IPR029016">
    <property type="entry name" value="GAF-like_dom_sf"/>
</dbReference>
<gene>
    <name evidence="16" type="ORF">BR63_10655</name>
</gene>
<keyword evidence="12" id="KW-0902">Two-component regulatory system</keyword>
<keyword evidence="17" id="KW-1185">Reference proteome</keyword>
<dbReference type="OrthoDB" id="9809348at2"/>
<evidence type="ECO:0000256" key="10">
    <source>
        <dbReference type="ARBA" id="ARBA00022840"/>
    </source>
</evidence>
<comment type="subcellular location">
    <subcellularLocation>
        <location evidence="2">Cell membrane</location>
        <topology evidence="2">Multi-pass membrane protein</topology>
    </subcellularLocation>
</comment>
<evidence type="ECO:0000259" key="15">
    <source>
        <dbReference type="PROSITE" id="PS50109"/>
    </source>
</evidence>
<evidence type="ECO:0000256" key="6">
    <source>
        <dbReference type="ARBA" id="ARBA00022679"/>
    </source>
</evidence>
<dbReference type="RefSeq" id="WP_051965398.1">
    <property type="nucleotide sequence ID" value="NZ_CP045798.1"/>
</dbReference>
<evidence type="ECO:0000256" key="11">
    <source>
        <dbReference type="ARBA" id="ARBA00022989"/>
    </source>
</evidence>
<keyword evidence="5" id="KW-0597">Phosphoprotein</keyword>
<dbReference type="InterPro" id="IPR050640">
    <property type="entry name" value="Bact_2-comp_sensor_kinase"/>
</dbReference>
<dbReference type="GO" id="GO:0005886">
    <property type="term" value="C:plasma membrane"/>
    <property type="evidence" value="ECO:0007669"/>
    <property type="project" value="UniProtKB-SubCell"/>
</dbReference>
<proteinExistence type="predicted"/>
<dbReference type="KEGG" id="tfr:BR63_10655"/>
<evidence type="ECO:0000256" key="9">
    <source>
        <dbReference type="ARBA" id="ARBA00022777"/>
    </source>
</evidence>
<keyword evidence="9 16" id="KW-0418">Kinase</keyword>
<evidence type="ECO:0000256" key="7">
    <source>
        <dbReference type="ARBA" id="ARBA00022692"/>
    </source>
</evidence>
<dbReference type="SUPFAM" id="SSF55781">
    <property type="entry name" value="GAF domain-like"/>
    <property type="match status" value="1"/>
</dbReference>
<dbReference type="PANTHER" id="PTHR34220">
    <property type="entry name" value="SENSOR HISTIDINE KINASE YPDA"/>
    <property type="match status" value="1"/>
</dbReference>
<reference evidence="16 17" key="1">
    <citation type="journal article" date="2019" name="Front. Microbiol.">
        <title>Thermoanaerosceptrum fracticalcis gen. nov. sp. nov., a Novel Fumarate-Fermenting Microorganism From a Deep Fractured Carbonate Aquifer of the US Great Basin.</title>
        <authorList>
            <person name="Hamilton-Brehm S.D."/>
            <person name="Stewart L.E."/>
            <person name="Zavarin M."/>
            <person name="Caldwell M."/>
            <person name="Lawson P.A."/>
            <person name="Onstott T.C."/>
            <person name="Grzymski J."/>
            <person name="Neveux I."/>
            <person name="Lollar B.S."/>
            <person name="Russell C.E."/>
            <person name="Moser D.P."/>
        </authorList>
    </citation>
    <scope>NUCLEOTIDE SEQUENCE [LARGE SCALE GENOMIC DNA]</scope>
    <source>
        <strain evidence="16 17">DRI-13</strain>
    </source>
</reference>
<dbReference type="PROSITE" id="PS50109">
    <property type="entry name" value="HIS_KIN"/>
    <property type="match status" value="1"/>
</dbReference>
<name>A0A7G6E3S1_THEFR</name>
<keyword evidence="8" id="KW-0547">Nucleotide-binding</keyword>
<sequence length="571" mass="62530">MVINILTALLNKMGLIIVLAIILSKLTIFKRLVTKQDLKLTDKLIMAIVFGLFGILGTYFGVGVKGAIANSRAIGVIAGGLLGGPFVGIGAGLIAGLHRWAIDIGGFTALACAISTITEGFIGGYSYRFIGHMKNKWIMGLFIGVVSELIQMLIILAVAKPFSAALDLVQIIILPMVVVNSLGIALFIAVTENIFTEASRVKAAQAQLVLKIANRTLPYFRKGLYSPCVIEAAKIIHQMTDIAAVAITDTKYILAHVGMGEDHHIAGHEILTALTKNVIEEGKYRVVHTKEEIGCINEDCLLGSAVIVPLKEKDKVIGTLKLYKMGQYSITSVEEELALGMAELFSTQLELSKVERHAQLLANAELKVLQAQINPHFLFNALNTIKSFCRTDPETARDLLEYLGDYYRNNLQGKDFITLAEEFNHIKAYLAIEEARFSDQIQVEYMIDEEILKFQLPSLILQPIVENSITHGILPKGQGKIMIKGEKIGQEMKITISDNGIGFSKEKLENILSEGFQGKSIGLRNVNNRLINIYGQEYRLRISSIKGKGTTVEITIPLRGGKDEHPGVSGG</sequence>
<keyword evidence="7 14" id="KW-0812">Transmembrane</keyword>